<evidence type="ECO:0000313" key="2">
    <source>
        <dbReference type="Proteomes" id="UP000799755"/>
    </source>
</evidence>
<organism evidence="1 2">
    <name type="scientific">Lindgomyces ingoldianus</name>
    <dbReference type="NCBI Taxonomy" id="673940"/>
    <lineage>
        <taxon>Eukaryota</taxon>
        <taxon>Fungi</taxon>
        <taxon>Dikarya</taxon>
        <taxon>Ascomycota</taxon>
        <taxon>Pezizomycotina</taxon>
        <taxon>Dothideomycetes</taxon>
        <taxon>Pleosporomycetidae</taxon>
        <taxon>Pleosporales</taxon>
        <taxon>Lindgomycetaceae</taxon>
        <taxon>Lindgomyces</taxon>
    </lineage>
</organism>
<dbReference type="EMBL" id="MU003516">
    <property type="protein sequence ID" value="KAF2468402.1"/>
    <property type="molecule type" value="Genomic_DNA"/>
</dbReference>
<proteinExistence type="predicted"/>
<keyword evidence="2" id="KW-1185">Reference proteome</keyword>
<dbReference type="Proteomes" id="UP000799755">
    <property type="component" value="Unassembled WGS sequence"/>
</dbReference>
<comment type="caution">
    <text evidence="1">The sequence shown here is derived from an EMBL/GenBank/DDBJ whole genome shotgun (WGS) entry which is preliminary data.</text>
</comment>
<protein>
    <submittedName>
        <fullName evidence="1">Uncharacterized protein</fullName>
    </submittedName>
</protein>
<sequence length="198" mass="22294">MGLDMMHGMIVYCIDLSILFLLHSRCKDGALYHYANTTKKVRIINQQLIIAMAPPNLFGGHMTCASYISMNPDKRGLAAIRLSYNTLLSFSESLLSGKCARDSDRQNKKPSNTSRAEKGSINQYNQSSSHTSYPNPSFILGSPETCLHQYKMATQPPRDATVVLRDHTDYRAWMMQLQSRFDHPNDLQTKSSRDAANS</sequence>
<accession>A0ACB6QQ36</accession>
<reference evidence="1" key="1">
    <citation type="journal article" date="2020" name="Stud. Mycol.">
        <title>101 Dothideomycetes genomes: a test case for predicting lifestyles and emergence of pathogens.</title>
        <authorList>
            <person name="Haridas S."/>
            <person name="Albert R."/>
            <person name="Binder M."/>
            <person name="Bloem J."/>
            <person name="Labutti K."/>
            <person name="Salamov A."/>
            <person name="Andreopoulos B."/>
            <person name="Baker S."/>
            <person name="Barry K."/>
            <person name="Bills G."/>
            <person name="Bluhm B."/>
            <person name="Cannon C."/>
            <person name="Castanera R."/>
            <person name="Culley D."/>
            <person name="Daum C."/>
            <person name="Ezra D."/>
            <person name="Gonzalez J."/>
            <person name="Henrissat B."/>
            <person name="Kuo A."/>
            <person name="Liang C."/>
            <person name="Lipzen A."/>
            <person name="Lutzoni F."/>
            <person name="Magnuson J."/>
            <person name="Mondo S."/>
            <person name="Nolan M."/>
            <person name="Ohm R."/>
            <person name="Pangilinan J."/>
            <person name="Park H.-J."/>
            <person name="Ramirez L."/>
            <person name="Alfaro M."/>
            <person name="Sun H."/>
            <person name="Tritt A."/>
            <person name="Yoshinaga Y."/>
            <person name="Zwiers L.-H."/>
            <person name="Turgeon B."/>
            <person name="Goodwin S."/>
            <person name="Spatafora J."/>
            <person name="Crous P."/>
            <person name="Grigoriev I."/>
        </authorList>
    </citation>
    <scope>NUCLEOTIDE SEQUENCE</scope>
    <source>
        <strain evidence="1">ATCC 200398</strain>
    </source>
</reference>
<evidence type="ECO:0000313" key="1">
    <source>
        <dbReference type="EMBL" id="KAF2468402.1"/>
    </source>
</evidence>
<name>A0ACB6QQ36_9PLEO</name>
<gene>
    <name evidence="1" type="ORF">BDR25DRAFT_357752</name>
</gene>